<name>A0A0K8T717_LYGHE</name>
<protein>
    <submittedName>
        <fullName evidence="2">Uncharacterized protein</fullName>
    </submittedName>
</protein>
<keyword evidence="1" id="KW-0812">Transmembrane</keyword>
<reference evidence="2" key="1">
    <citation type="submission" date="2014-09" db="EMBL/GenBank/DDBJ databases">
        <authorList>
            <person name="Magalhaes I.L.F."/>
            <person name="Oliveira U."/>
            <person name="Santos F.R."/>
            <person name="Vidigal T.H.D.A."/>
            <person name="Brescovit A.D."/>
            <person name="Santos A.J."/>
        </authorList>
    </citation>
    <scope>NUCLEOTIDE SEQUENCE</scope>
</reference>
<sequence>MGKKWLDFMVLEEDQFTRCTKTQTIICPVTLSFFSSSTLSCELGIYSGKNDHCERMVLPPQRSPVFRRIGGDWLYSTDLPVQVGVHCSSSADSPQTLVTISGTGSLQGYGGCDVQCNGIRMLGKVVGETHISLPQGGVHQPIITALGSPNATLTTATEREFLTANTKALDALVATLPGSSVGMSLQAAIHVLEKDSEQARLHQSHTIRGWVSAGLSSASLLAVAALLITCCMTALRAK</sequence>
<keyword evidence="1" id="KW-1133">Transmembrane helix</keyword>
<proteinExistence type="predicted"/>
<evidence type="ECO:0000313" key="2">
    <source>
        <dbReference type="EMBL" id="JAG61196.1"/>
    </source>
</evidence>
<evidence type="ECO:0000256" key="1">
    <source>
        <dbReference type="SAM" id="Phobius"/>
    </source>
</evidence>
<feature type="transmembrane region" description="Helical" evidence="1">
    <location>
        <begin position="210"/>
        <end position="235"/>
    </location>
</feature>
<keyword evidence="1" id="KW-0472">Membrane</keyword>
<dbReference type="AlphaFoldDB" id="A0A0K8T717"/>
<organism evidence="2">
    <name type="scientific">Lygus hesperus</name>
    <name type="common">Western plant bug</name>
    <dbReference type="NCBI Taxonomy" id="30085"/>
    <lineage>
        <taxon>Eukaryota</taxon>
        <taxon>Metazoa</taxon>
        <taxon>Ecdysozoa</taxon>
        <taxon>Arthropoda</taxon>
        <taxon>Hexapoda</taxon>
        <taxon>Insecta</taxon>
        <taxon>Pterygota</taxon>
        <taxon>Neoptera</taxon>
        <taxon>Paraneoptera</taxon>
        <taxon>Hemiptera</taxon>
        <taxon>Heteroptera</taxon>
        <taxon>Panheteroptera</taxon>
        <taxon>Cimicomorpha</taxon>
        <taxon>Miridae</taxon>
        <taxon>Mirini</taxon>
        <taxon>Lygus</taxon>
    </lineage>
</organism>
<accession>A0A0K8T717</accession>
<dbReference type="EMBL" id="GBRD01004625">
    <property type="protein sequence ID" value="JAG61196.1"/>
    <property type="molecule type" value="Transcribed_RNA"/>
</dbReference>